<dbReference type="Proteomes" id="UP000195043">
    <property type="component" value="Unassembled WGS sequence"/>
</dbReference>
<dbReference type="AlphaFoldDB" id="A0A242A8L9"/>
<evidence type="ECO:0000256" key="1">
    <source>
        <dbReference type="ARBA" id="ARBA00022475"/>
    </source>
</evidence>
<keyword evidence="11" id="KW-1185">Reference proteome</keyword>
<dbReference type="RefSeq" id="WP_086275317.1">
    <property type="nucleotide sequence ID" value="NZ_NGKU01000001.1"/>
</dbReference>
<accession>A0A242A8L9</accession>
<feature type="region of interest" description="Disordered" evidence="7">
    <location>
        <begin position="1"/>
        <end position="65"/>
    </location>
</feature>
<evidence type="ECO:0000313" key="10">
    <source>
        <dbReference type="EMBL" id="OTN77269.1"/>
    </source>
</evidence>
<evidence type="ECO:0000256" key="6">
    <source>
        <dbReference type="HAMAP-Rule" id="MF_00912"/>
    </source>
</evidence>
<feature type="transmembrane region" description="Helical" evidence="6">
    <location>
        <begin position="86"/>
        <end position="104"/>
    </location>
</feature>
<comment type="similarity">
    <text evidence="6">Belongs to the FtsQ/DivIB family. DivIB subfamily.</text>
</comment>
<keyword evidence="5 6" id="KW-0131">Cell cycle</keyword>
<evidence type="ECO:0000259" key="9">
    <source>
        <dbReference type="Pfam" id="PF08478"/>
    </source>
</evidence>
<dbReference type="InterPro" id="IPR050487">
    <property type="entry name" value="FtsQ_DivIB"/>
</dbReference>
<comment type="subcellular location">
    <subcellularLocation>
        <location evidence="6">Cell membrane</location>
        <topology evidence="6">Single-pass type II membrane protein</topology>
    </subcellularLocation>
    <text evidence="6">Localizes to the division septum.</text>
</comment>
<dbReference type="InterPro" id="IPR013685">
    <property type="entry name" value="POTRA_FtsQ_type"/>
</dbReference>
<dbReference type="GO" id="GO:0005886">
    <property type="term" value="C:plasma membrane"/>
    <property type="evidence" value="ECO:0007669"/>
    <property type="project" value="UniProtKB-SubCell"/>
</dbReference>
<keyword evidence="2 6" id="KW-0132">Cell division</keyword>
<dbReference type="GO" id="GO:0043093">
    <property type="term" value="P:FtsZ-dependent cytokinesis"/>
    <property type="evidence" value="ECO:0007669"/>
    <property type="project" value="UniProtKB-UniRule"/>
</dbReference>
<dbReference type="EMBL" id="NGKU01000001">
    <property type="protein sequence ID" value="OTN77269.1"/>
    <property type="molecule type" value="Genomic_DNA"/>
</dbReference>
<keyword evidence="4 6" id="KW-1133">Transmembrane helix</keyword>
<proteinExistence type="inferred from homology"/>
<name>A0A242A8L9_9ENTE</name>
<evidence type="ECO:0000256" key="3">
    <source>
        <dbReference type="ARBA" id="ARBA00022692"/>
    </source>
</evidence>
<dbReference type="PANTHER" id="PTHR37820">
    <property type="entry name" value="CELL DIVISION PROTEIN DIVIB"/>
    <property type="match status" value="1"/>
</dbReference>
<dbReference type="Pfam" id="PF08478">
    <property type="entry name" value="POTRA_1"/>
    <property type="match status" value="1"/>
</dbReference>
<evidence type="ECO:0000256" key="4">
    <source>
        <dbReference type="ARBA" id="ARBA00022989"/>
    </source>
</evidence>
<dbReference type="InterPro" id="IPR026580">
    <property type="entry name" value="DivIB"/>
</dbReference>
<feature type="domain" description="POTRA" evidence="9">
    <location>
        <begin position="108"/>
        <end position="179"/>
    </location>
</feature>
<reference evidence="10 11" key="1">
    <citation type="submission" date="2017-05" db="EMBL/GenBank/DDBJ databases">
        <title>The Genome Sequence of Enterococcus sp. 8G7_MSG3316.</title>
        <authorList>
            <consortium name="The Broad Institute Genomics Platform"/>
            <consortium name="The Broad Institute Genomic Center for Infectious Diseases"/>
            <person name="Earl A."/>
            <person name="Manson A."/>
            <person name="Schwartman J."/>
            <person name="Gilmore M."/>
            <person name="Abouelleil A."/>
            <person name="Cao P."/>
            <person name="Chapman S."/>
            <person name="Cusick C."/>
            <person name="Shea T."/>
            <person name="Young S."/>
            <person name="Neafsey D."/>
            <person name="Nusbaum C."/>
            <person name="Birren B."/>
        </authorList>
    </citation>
    <scope>NUCLEOTIDE SEQUENCE [LARGE SCALE GENOMIC DNA]</scope>
    <source>
        <strain evidence="10 11">8G7_MSG3316</strain>
    </source>
</reference>
<dbReference type="HAMAP" id="MF_00912">
    <property type="entry name" value="DivIB"/>
    <property type="match status" value="1"/>
</dbReference>
<dbReference type="Gene3D" id="3.40.50.10960">
    <property type="match status" value="1"/>
</dbReference>
<feature type="compositionally biased region" description="Basic and acidic residues" evidence="7">
    <location>
        <begin position="7"/>
        <end position="17"/>
    </location>
</feature>
<dbReference type="GO" id="GO:0032153">
    <property type="term" value="C:cell division site"/>
    <property type="evidence" value="ECO:0007669"/>
    <property type="project" value="UniProtKB-UniRule"/>
</dbReference>
<sequence>MTPWQRENLKYLHDKGDQPIWTQAADNDTEPVDDESETSDEQPTAPSSETMDEPVDEVQANTQPRSFADRLPNLKQYRNRQLMRRLALIIGILMIPLLVVLYFVSPLSRLSEVIVKGNEDVSQEEIIADSELTLNEDLWPQFLGRNAREAAIEKAIPRIKNVTISLVGLNHFEIAVQEYEEVALLAKDDTYAAILENGTVLSETSDQPIEGLPILEDFTDEGNIKAVLHAYQQLSQELQDGISQIKSTPRESNDELLTLFMNDGNQIIVNISNMASQMQYYPQIANDLSEASIVDMEVGIFTYPISSTKDQDGETESSTDADS</sequence>
<evidence type="ECO:0000256" key="7">
    <source>
        <dbReference type="SAM" id="MobiDB-lite"/>
    </source>
</evidence>
<evidence type="ECO:0000313" key="11">
    <source>
        <dbReference type="Proteomes" id="UP000195043"/>
    </source>
</evidence>
<comment type="caution">
    <text evidence="10">The sequence shown here is derived from an EMBL/GenBank/DDBJ whole genome shotgun (WGS) entry which is preliminary data.</text>
</comment>
<dbReference type="OrthoDB" id="1819027at2"/>
<protein>
    <recommendedName>
        <fullName evidence="6">Cell division protein DivIB</fullName>
    </recommendedName>
</protein>
<keyword evidence="3 6" id="KW-0812">Transmembrane</keyword>
<feature type="compositionally biased region" description="Acidic residues" evidence="7">
    <location>
        <begin position="27"/>
        <end position="40"/>
    </location>
</feature>
<dbReference type="PANTHER" id="PTHR37820:SF1">
    <property type="entry name" value="CELL DIVISION PROTEIN FTSQ"/>
    <property type="match status" value="1"/>
</dbReference>
<keyword evidence="6" id="KW-0472">Membrane</keyword>
<evidence type="ECO:0000256" key="5">
    <source>
        <dbReference type="ARBA" id="ARBA00023306"/>
    </source>
</evidence>
<dbReference type="STRING" id="1834191.A5886_002366"/>
<feature type="domain" description="Cell division protein FtsQ/DivIB C-terminal" evidence="8">
    <location>
        <begin position="185"/>
        <end position="296"/>
    </location>
</feature>
<dbReference type="Pfam" id="PF03799">
    <property type="entry name" value="FtsQ_DivIB_C"/>
    <property type="match status" value="1"/>
</dbReference>
<keyword evidence="1 6" id="KW-1003">Cell membrane</keyword>
<dbReference type="InterPro" id="IPR005548">
    <property type="entry name" value="Cell_div_FtsQ/DivIB_C"/>
</dbReference>
<comment type="function">
    <text evidence="6">Cell division protein that may be involved in stabilizing or promoting the assembly of the division complex.</text>
</comment>
<evidence type="ECO:0000259" key="8">
    <source>
        <dbReference type="Pfam" id="PF03799"/>
    </source>
</evidence>
<evidence type="ECO:0000256" key="2">
    <source>
        <dbReference type="ARBA" id="ARBA00022618"/>
    </source>
</evidence>
<organism evidence="10 11">
    <name type="scientific">Candidatus Enterococcus testudinis</name>
    <dbReference type="NCBI Taxonomy" id="1834191"/>
    <lineage>
        <taxon>Bacteria</taxon>
        <taxon>Bacillati</taxon>
        <taxon>Bacillota</taxon>
        <taxon>Bacilli</taxon>
        <taxon>Lactobacillales</taxon>
        <taxon>Enterococcaceae</taxon>
        <taxon>Enterococcus</taxon>
    </lineage>
</organism>
<gene>
    <name evidence="6" type="primary">divIB</name>
    <name evidence="10" type="ORF">A5886_002366</name>
</gene>